<evidence type="ECO:0000313" key="9">
    <source>
        <dbReference type="Proteomes" id="UP000765509"/>
    </source>
</evidence>
<feature type="domain" description="Reverse transcriptase RNase H-like" evidence="7">
    <location>
        <begin position="110"/>
        <end position="217"/>
    </location>
</feature>
<dbReference type="GO" id="GO:0004519">
    <property type="term" value="F:endonuclease activity"/>
    <property type="evidence" value="ECO:0007669"/>
    <property type="project" value="UniProtKB-KW"/>
</dbReference>
<dbReference type="PANTHER" id="PTHR37984:SF5">
    <property type="entry name" value="PROTEIN NYNRIN-LIKE"/>
    <property type="match status" value="1"/>
</dbReference>
<evidence type="ECO:0000256" key="2">
    <source>
        <dbReference type="ARBA" id="ARBA00022695"/>
    </source>
</evidence>
<evidence type="ECO:0000259" key="7">
    <source>
        <dbReference type="Pfam" id="PF17917"/>
    </source>
</evidence>
<comment type="caution">
    <text evidence="8">The sequence shown here is derived from an EMBL/GenBank/DDBJ whole genome shotgun (WGS) entry which is preliminary data.</text>
</comment>
<dbReference type="Gene3D" id="3.30.70.270">
    <property type="match status" value="1"/>
</dbReference>
<name>A0A9Q3EJZ3_9BASI</name>
<evidence type="ECO:0000256" key="4">
    <source>
        <dbReference type="ARBA" id="ARBA00022759"/>
    </source>
</evidence>
<dbReference type="Proteomes" id="UP000765509">
    <property type="component" value="Unassembled WGS sequence"/>
</dbReference>
<evidence type="ECO:0000313" key="8">
    <source>
        <dbReference type="EMBL" id="MBW0520475.1"/>
    </source>
</evidence>
<keyword evidence="4" id="KW-0255">Endonuclease</keyword>
<dbReference type="FunFam" id="3.30.70.270:FF:000020">
    <property type="entry name" value="Transposon Tf2-6 polyprotein-like Protein"/>
    <property type="match status" value="1"/>
</dbReference>
<accession>A0A9Q3EJZ3</accession>
<dbReference type="OrthoDB" id="3227343at2759"/>
<organism evidence="8 9">
    <name type="scientific">Austropuccinia psidii MF-1</name>
    <dbReference type="NCBI Taxonomy" id="1389203"/>
    <lineage>
        <taxon>Eukaryota</taxon>
        <taxon>Fungi</taxon>
        <taxon>Dikarya</taxon>
        <taxon>Basidiomycota</taxon>
        <taxon>Pucciniomycotina</taxon>
        <taxon>Pucciniomycetes</taxon>
        <taxon>Pucciniales</taxon>
        <taxon>Sphaerophragmiaceae</taxon>
        <taxon>Austropuccinia</taxon>
    </lineage>
</organism>
<evidence type="ECO:0000256" key="5">
    <source>
        <dbReference type="ARBA" id="ARBA00022801"/>
    </source>
</evidence>
<dbReference type="InterPro" id="IPR043502">
    <property type="entry name" value="DNA/RNA_pol_sf"/>
</dbReference>
<evidence type="ECO:0000256" key="1">
    <source>
        <dbReference type="ARBA" id="ARBA00022679"/>
    </source>
</evidence>
<gene>
    <name evidence="8" type="ORF">O181_060190</name>
</gene>
<keyword evidence="2" id="KW-0548">Nucleotidyltransferase</keyword>
<evidence type="ECO:0000256" key="6">
    <source>
        <dbReference type="ARBA" id="ARBA00022918"/>
    </source>
</evidence>
<keyword evidence="9" id="KW-1185">Reference proteome</keyword>
<proteinExistence type="predicted"/>
<dbReference type="GO" id="GO:0016787">
    <property type="term" value="F:hydrolase activity"/>
    <property type="evidence" value="ECO:0007669"/>
    <property type="project" value="UniProtKB-KW"/>
</dbReference>
<dbReference type="AlphaFoldDB" id="A0A9Q3EJZ3"/>
<keyword evidence="1" id="KW-0808">Transferase</keyword>
<dbReference type="EMBL" id="AVOT02028102">
    <property type="protein sequence ID" value="MBW0520475.1"/>
    <property type="molecule type" value="Genomic_DNA"/>
</dbReference>
<protein>
    <recommendedName>
        <fullName evidence="7">Reverse transcriptase RNase H-like domain-containing protein</fullName>
    </recommendedName>
</protein>
<dbReference type="InterPro" id="IPR043128">
    <property type="entry name" value="Rev_trsase/Diguanyl_cyclase"/>
</dbReference>
<dbReference type="InterPro" id="IPR050951">
    <property type="entry name" value="Retrovirus_Pol_polyprotein"/>
</dbReference>
<dbReference type="GO" id="GO:0003964">
    <property type="term" value="F:RNA-directed DNA polymerase activity"/>
    <property type="evidence" value="ECO:0007669"/>
    <property type="project" value="UniProtKB-KW"/>
</dbReference>
<dbReference type="Pfam" id="PF17917">
    <property type="entry name" value="RT_RNaseH"/>
    <property type="match status" value="1"/>
</dbReference>
<dbReference type="PANTHER" id="PTHR37984">
    <property type="entry name" value="PROTEIN CBG26694"/>
    <property type="match status" value="1"/>
</dbReference>
<dbReference type="InterPro" id="IPR041373">
    <property type="entry name" value="RT_RNaseH"/>
</dbReference>
<dbReference type="SUPFAM" id="SSF56672">
    <property type="entry name" value="DNA/RNA polymerases"/>
    <property type="match status" value="1"/>
</dbReference>
<sequence>MKISLKKCHFGSKELKEVGHVVSGLSLGIDKDKVAAVLLKPMPQKKNEIKSFLGLEGYYRQHIKDFASIERPLHKLCNKDTIFEMTFDKFKAFKSLRKALTTAPLLLIPDFKLPFKLYIDASGDGLCDALHQVQIINDKPVEGPICFIYRKIKQTEARYGESQMECLCLVWALEKLKCFLEGCVFEGITYFTTVKSLLNRKTPNRHMLRWQIAIQEYRGNMTIVQKDGNINKNADELRRWPLPNNIDNTAYVLEEASPQIPIEGISVTDLNTTLFDRVRNSYTQDRNCSILFQLLTKDCKDNYLIHALDEIWKKSYDEERFHLLDGIIYHRTKYICERTREKIKTYIWLPIWQKHVSEYCKTCDRCQKENKSSGKRLGNMIKIQEPRKTWEIVHMDWVTVLPPGGDRSYNAFLVIFDRFIKTPIFLPSHKDDTATNTALLIWNRVI</sequence>
<evidence type="ECO:0000256" key="3">
    <source>
        <dbReference type="ARBA" id="ARBA00022722"/>
    </source>
</evidence>
<keyword evidence="6" id="KW-0695">RNA-directed DNA polymerase</keyword>
<keyword evidence="3" id="KW-0540">Nuclease</keyword>
<reference evidence="8" key="1">
    <citation type="submission" date="2021-03" db="EMBL/GenBank/DDBJ databases">
        <title>Draft genome sequence of rust myrtle Austropuccinia psidii MF-1, a brazilian biotype.</title>
        <authorList>
            <person name="Quecine M.C."/>
            <person name="Pachon D.M.R."/>
            <person name="Bonatelli M.L."/>
            <person name="Correr F.H."/>
            <person name="Franceschini L.M."/>
            <person name="Leite T.F."/>
            <person name="Margarido G.R.A."/>
            <person name="Almeida C.A."/>
            <person name="Ferrarezi J.A."/>
            <person name="Labate C.A."/>
        </authorList>
    </citation>
    <scope>NUCLEOTIDE SEQUENCE</scope>
    <source>
        <strain evidence="8">MF-1</strain>
    </source>
</reference>
<keyword evidence="5" id="KW-0378">Hydrolase</keyword>